<reference evidence="1 2" key="1">
    <citation type="submission" date="2017-02" db="EMBL/GenBank/DDBJ databases">
        <authorList>
            <person name="Peterson S.W."/>
        </authorList>
    </citation>
    <scope>NUCLEOTIDE SEQUENCE [LARGE SCALE GENOMIC DNA]</scope>
    <source>
        <strain evidence="1 2">ATCC BAA-1030</strain>
    </source>
</reference>
<dbReference type="RefSeq" id="WP_078807695.1">
    <property type="nucleotide sequence ID" value="NZ_FUXI01000020.1"/>
</dbReference>
<gene>
    <name evidence="1" type="ORF">SAMN02745116_01762</name>
</gene>
<accession>A0A1T4PCW8</accession>
<dbReference type="STRING" id="263852.SAMN02745116_01762"/>
<dbReference type="Proteomes" id="UP000190328">
    <property type="component" value="Unassembled WGS sequence"/>
</dbReference>
<evidence type="ECO:0000313" key="1">
    <source>
        <dbReference type="EMBL" id="SJZ89400.1"/>
    </source>
</evidence>
<evidence type="ECO:0000313" key="2">
    <source>
        <dbReference type="Proteomes" id="UP000190328"/>
    </source>
</evidence>
<proteinExistence type="predicted"/>
<name>A0A1T4PCW8_9ENTE</name>
<protein>
    <submittedName>
        <fullName evidence="1">Uncharacterized protein</fullName>
    </submittedName>
</protein>
<dbReference type="AlphaFoldDB" id="A0A1T4PCW8"/>
<dbReference type="EMBL" id="FUXI01000020">
    <property type="protein sequence ID" value="SJZ89400.1"/>
    <property type="molecule type" value="Genomic_DNA"/>
</dbReference>
<organism evidence="1 2">
    <name type="scientific">Pilibacter termitis</name>
    <dbReference type="NCBI Taxonomy" id="263852"/>
    <lineage>
        <taxon>Bacteria</taxon>
        <taxon>Bacillati</taxon>
        <taxon>Bacillota</taxon>
        <taxon>Bacilli</taxon>
        <taxon>Lactobacillales</taxon>
        <taxon>Enterococcaceae</taxon>
        <taxon>Pilibacter</taxon>
    </lineage>
</organism>
<sequence length="68" mass="8269">MTEKDVIYFFRSHGAEIIEIHKEDVIRATGQIVQNFDVRYRGRVQTFQLRNGQLLWWNCKKWKMQVVI</sequence>
<keyword evidence="2" id="KW-1185">Reference proteome</keyword>